<evidence type="ECO:0000256" key="5">
    <source>
        <dbReference type="ARBA" id="ARBA00022737"/>
    </source>
</evidence>
<dbReference type="InterPro" id="IPR031127">
    <property type="entry name" value="E3_UB_ligase_RBR"/>
</dbReference>
<comment type="caution">
    <text evidence="10">The sequence shown here is derived from an EMBL/GenBank/DDBJ whole genome shotgun (WGS) entry which is preliminary data.</text>
</comment>
<dbReference type="PANTHER" id="PTHR11685">
    <property type="entry name" value="RBR FAMILY RING FINGER AND IBR DOMAIN-CONTAINING"/>
    <property type="match status" value="1"/>
</dbReference>
<dbReference type="InterPro" id="IPR017907">
    <property type="entry name" value="Znf_RING_CS"/>
</dbReference>
<dbReference type="InterPro" id="IPR044066">
    <property type="entry name" value="TRIAD_supradom"/>
</dbReference>
<evidence type="ECO:0000313" key="10">
    <source>
        <dbReference type="EMBL" id="KZL76224.1"/>
    </source>
</evidence>
<evidence type="ECO:0000256" key="7">
    <source>
        <dbReference type="ARBA" id="ARBA00022786"/>
    </source>
</evidence>
<evidence type="ECO:0000256" key="1">
    <source>
        <dbReference type="ARBA" id="ARBA00001798"/>
    </source>
</evidence>
<keyword evidence="8" id="KW-0862">Zinc</keyword>
<gene>
    <name evidence="10" type="ORF">CT0861_06449</name>
</gene>
<evidence type="ECO:0000256" key="2">
    <source>
        <dbReference type="ARBA" id="ARBA00012251"/>
    </source>
</evidence>
<dbReference type="EMBL" id="LFIV01000016">
    <property type="protein sequence ID" value="KZL76224.1"/>
    <property type="molecule type" value="Genomic_DNA"/>
</dbReference>
<reference evidence="10 11" key="1">
    <citation type="submission" date="2015-06" db="EMBL/GenBank/DDBJ databases">
        <title>Survival trade-offs in plant roots during colonization by closely related pathogenic and mutualistic fungi.</title>
        <authorList>
            <person name="Hacquard S."/>
            <person name="Kracher B."/>
            <person name="Hiruma K."/>
            <person name="Weinman A."/>
            <person name="Muench P."/>
            <person name="Garrido Oter R."/>
            <person name="Ver Loren van Themaat E."/>
            <person name="Dallerey J.-F."/>
            <person name="Damm U."/>
            <person name="Henrissat B."/>
            <person name="Lespinet O."/>
            <person name="Thon M."/>
            <person name="Kemen E."/>
            <person name="McHardy A.C."/>
            <person name="Schulze-Lefert P."/>
            <person name="O'Connell R.J."/>
        </authorList>
    </citation>
    <scope>NUCLEOTIDE SEQUENCE [LARGE SCALE GENOMIC DNA]</scope>
    <source>
        <strain evidence="10 11">0861</strain>
    </source>
</reference>
<dbReference type="Gene3D" id="3.30.40.10">
    <property type="entry name" value="Zinc/RING finger domain, C3HC4 (zinc finger)"/>
    <property type="match status" value="1"/>
</dbReference>
<dbReference type="SUPFAM" id="SSF57850">
    <property type="entry name" value="RING/U-box"/>
    <property type="match status" value="2"/>
</dbReference>
<accession>A0A166X371</accession>
<protein>
    <recommendedName>
        <fullName evidence="2">RBR-type E3 ubiquitin transferase</fullName>
        <ecNumber evidence="2">2.3.2.31</ecNumber>
    </recommendedName>
</protein>
<dbReference type="GO" id="GO:0061630">
    <property type="term" value="F:ubiquitin protein ligase activity"/>
    <property type="evidence" value="ECO:0007669"/>
    <property type="project" value="UniProtKB-EC"/>
</dbReference>
<dbReference type="EC" id="2.3.2.31" evidence="2"/>
<dbReference type="GO" id="GO:0008270">
    <property type="term" value="F:zinc ion binding"/>
    <property type="evidence" value="ECO:0007669"/>
    <property type="project" value="UniProtKB-KW"/>
</dbReference>
<dbReference type="CDD" id="cd20335">
    <property type="entry name" value="BRcat_RBR"/>
    <property type="match status" value="1"/>
</dbReference>
<evidence type="ECO:0000256" key="6">
    <source>
        <dbReference type="ARBA" id="ARBA00022771"/>
    </source>
</evidence>
<name>A0A166X371_9PEZI</name>
<evidence type="ECO:0000256" key="4">
    <source>
        <dbReference type="ARBA" id="ARBA00022723"/>
    </source>
</evidence>
<dbReference type="Proteomes" id="UP000076552">
    <property type="component" value="Unassembled WGS sequence"/>
</dbReference>
<evidence type="ECO:0000256" key="8">
    <source>
        <dbReference type="ARBA" id="ARBA00022833"/>
    </source>
</evidence>
<dbReference type="PROSITE" id="PS51873">
    <property type="entry name" value="TRIAD"/>
    <property type="match status" value="1"/>
</dbReference>
<dbReference type="GO" id="GO:0016567">
    <property type="term" value="P:protein ubiquitination"/>
    <property type="evidence" value="ECO:0007669"/>
    <property type="project" value="InterPro"/>
</dbReference>
<dbReference type="CDD" id="cd22584">
    <property type="entry name" value="Rcat_RBR_unk"/>
    <property type="match status" value="1"/>
</dbReference>
<feature type="domain" description="RING-type" evidence="9">
    <location>
        <begin position="168"/>
        <end position="357"/>
    </location>
</feature>
<sequence length="444" mass="50822">MLCYDIDDETLHLLVQLQLEDLDNFKQSIKGKSRQGEISDADLAVETYESELKSRVLVASDKRMCKSIAKANQLDGSLISTLTNQEKQAAKDREVALRFSRGDRVNENPSTVTTQENPSTDVEEELLRKLKSLYVSTDVYDDDDKAELSTWAASRGIAKKTTNSAIREERQCNSCLTSYAFTNVARCPCNHEYCRDCLQTLFEISLTDESLFPPRCCGKPIPVDNNRLFLPSKLVGEFRAKEVELSTPNRTYCHTPTCSTFIPKEFIQADVATCQRSNNKTCVMCKGASHKDQDCEQDTLTQDLLQIAAAHGWQRCFSCRRIVELDLGCNHMTCRCGAQFCYVCGRQWKTCGCAQWNEERLYHRANAIVDRDANARFMNLEGRARRVEREAHNLVVNHQCTHDTWRSRSGAYRCEECHDALPNFIYECARCRIRACRRCRFNRL</sequence>
<dbReference type="AlphaFoldDB" id="A0A166X371"/>
<organism evidence="10 11">
    <name type="scientific">Colletotrichum tofieldiae</name>
    <dbReference type="NCBI Taxonomy" id="708197"/>
    <lineage>
        <taxon>Eukaryota</taxon>
        <taxon>Fungi</taxon>
        <taxon>Dikarya</taxon>
        <taxon>Ascomycota</taxon>
        <taxon>Pezizomycotina</taxon>
        <taxon>Sordariomycetes</taxon>
        <taxon>Hypocreomycetidae</taxon>
        <taxon>Glomerellales</taxon>
        <taxon>Glomerellaceae</taxon>
        <taxon>Colletotrichum</taxon>
        <taxon>Colletotrichum spaethianum species complex</taxon>
    </lineage>
</organism>
<dbReference type="InterPro" id="IPR013083">
    <property type="entry name" value="Znf_RING/FYVE/PHD"/>
</dbReference>
<keyword evidence="11" id="KW-1185">Reference proteome</keyword>
<dbReference type="Pfam" id="PF01485">
    <property type="entry name" value="IBR"/>
    <property type="match status" value="2"/>
</dbReference>
<dbReference type="PROSITE" id="PS00518">
    <property type="entry name" value="ZF_RING_1"/>
    <property type="match status" value="1"/>
</dbReference>
<dbReference type="STRING" id="708197.A0A166X371"/>
<evidence type="ECO:0000256" key="3">
    <source>
        <dbReference type="ARBA" id="ARBA00022679"/>
    </source>
</evidence>
<keyword evidence="4" id="KW-0479">Metal-binding</keyword>
<keyword evidence="3" id="KW-0808">Transferase</keyword>
<comment type="catalytic activity">
    <reaction evidence="1">
        <text>[E2 ubiquitin-conjugating enzyme]-S-ubiquitinyl-L-cysteine + [acceptor protein]-L-lysine = [E2 ubiquitin-conjugating enzyme]-L-cysteine + [acceptor protein]-N(6)-ubiquitinyl-L-lysine.</text>
        <dbReference type="EC" id="2.3.2.31"/>
    </reaction>
</comment>
<keyword evidence="5" id="KW-0677">Repeat</keyword>
<dbReference type="InterPro" id="IPR002867">
    <property type="entry name" value="IBR_dom"/>
</dbReference>
<keyword evidence="7" id="KW-0833">Ubl conjugation pathway</keyword>
<evidence type="ECO:0000259" key="9">
    <source>
        <dbReference type="PROSITE" id="PS51873"/>
    </source>
</evidence>
<dbReference type="Gene3D" id="1.20.120.1750">
    <property type="match status" value="1"/>
</dbReference>
<keyword evidence="6" id="KW-0863">Zinc-finger</keyword>
<evidence type="ECO:0000313" key="11">
    <source>
        <dbReference type="Proteomes" id="UP000076552"/>
    </source>
</evidence>
<proteinExistence type="predicted"/>